<dbReference type="InterPro" id="IPR029052">
    <property type="entry name" value="Metallo-depent_PP-like"/>
</dbReference>
<evidence type="ECO:0000256" key="2">
    <source>
        <dbReference type="ARBA" id="ARBA00022801"/>
    </source>
</evidence>
<dbReference type="InterPro" id="IPR050884">
    <property type="entry name" value="CNP_phosphodiesterase-III"/>
</dbReference>
<evidence type="ECO:0000313" key="7">
    <source>
        <dbReference type="Proteomes" id="UP000282971"/>
    </source>
</evidence>
<dbReference type="InterPro" id="IPR042283">
    <property type="entry name" value="GpdQ_catalytic"/>
</dbReference>
<organism evidence="6 7">
    <name type="scientific">Sphingomonas crocodyli</name>
    <dbReference type="NCBI Taxonomy" id="1979270"/>
    <lineage>
        <taxon>Bacteria</taxon>
        <taxon>Pseudomonadati</taxon>
        <taxon>Pseudomonadota</taxon>
        <taxon>Alphaproteobacteria</taxon>
        <taxon>Sphingomonadales</taxon>
        <taxon>Sphingomonadaceae</taxon>
        <taxon>Sphingomonas</taxon>
    </lineage>
</organism>
<dbReference type="InterPro" id="IPR042281">
    <property type="entry name" value="GpdQ_beta-strand"/>
</dbReference>
<evidence type="ECO:0000256" key="3">
    <source>
        <dbReference type="ARBA" id="ARBA00023004"/>
    </source>
</evidence>
<accession>A0A437MA23</accession>
<dbReference type="GO" id="GO:0046872">
    <property type="term" value="F:metal ion binding"/>
    <property type="evidence" value="ECO:0007669"/>
    <property type="project" value="UniProtKB-KW"/>
</dbReference>
<dbReference type="Proteomes" id="UP000282971">
    <property type="component" value="Unassembled WGS sequence"/>
</dbReference>
<evidence type="ECO:0000256" key="1">
    <source>
        <dbReference type="ARBA" id="ARBA00022723"/>
    </source>
</evidence>
<reference evidence="6 7" key="1">
    <citation type="submission" date="2019-01" db="EMBL/GenBank/DDBJ databases">
        <authorList>
            <person name="Chen W.-M."/>
        </authorList>
    </citation>
    <scope>NUCLEOTIDE SEQUENCE [LARGE SCALE GENOMIC DNA]</scope>
    <source>
        <strain evidence="6 7">CCP-7</strain>
    </source>
</reference>
<proteinExistence type="inferred from homology"/>
<evidence type="ECO:0000313" key="6">
    <source>
        <dbReference type="EMBL" id="RVT94497.1"/>
    </source>
</evidence>
<keyword evidence="2" id="KW-0378">Hydrolase</keyword>
<keyword evidence="7" id="KW-1185">Reference proteome</keyword>
<dbReference type="OrthoDB" id="651281at2"/>
<dbReference type="PANTHER" id="PTHR42988:SF2">
    <property type="entry name" value="CYCLIC NUCLEOTIDE PHOSPHODIESTERASE CBUA0032-RELATED"/>
    <property type="match status" value="1"/>
</dbReference>
<dbReference type="Pfam" id="PF00149">
    <property type="entry name" value="Metallophos"/>
    <property type="match status" value="1"/>
</dbReference>
<dbReference type="AlphaFoldDB" id="A0A437MA23"/>
<sequence>MLIAQLTDLHLGFEIDSPDELNRHRLDQAIAWLGKLTVKPDMLFLTGDLVDRGDVASYERLREAIEPCDFPVYLCVGNHDDRAAMAHVFPHIPRPDGFVQYVIDSDAVRFIVIDTLGEDGHHGGVFCETRAAWLRARLAETGTKPVMIVLHHPPVETGIPWMSPEPDARWIQTLDAAIGDHPNVTMICGHIHRSISTRWKGRQLAISPSTAPQVALDMAPIDPDLPDDRAMIVAEAPGAALHLWTGDAFATHHNAVGEPLVLARYDGRFQPVVRHMFDERFEDMGEGQHAPFRMAAAE</sequence>
<dbReference type="Gene3D" id="3.60.21.40">
    <property type="entry name" value="GpdQ, catalytic alpha/beta sandwich domain"/>
    <property type="match status" value="1"/>
</dbReference>
<dbReference type="EMBL" id="SACN01000001">
    <property type="protein sequence ID" value="RVT94497.1"/>
    <property type="molecule type" value="Genomic_DNA"/>
</dbReference>
<dbReference type="SUPFAM" id="SSF56300">
    <property type="entry name" value="Metallo-dependent phosphatases"/>
    <property type="match status" value="1"/>
</dbReference>
<feature type="domain" description="Calcineurin-like phosphoesterase" evidence="5">
    <location>
        <begin position="1"/>
        <end position="193"/>
    </location>
</feature>
<dbReference type="CDD" id="cd07402">
    <property type="entry name" value="MPP_GpdQ"/>
    <property type="match status" value="1"/>
</dbReference>
<dbReference type="GO" id="GO:0004112">
    <property type="term" value="F:cyclic-nucleotide phosphodiesterase activity"/>
    <property type="evidence" value="ECO:0007669"/>
    <property type="project" value="InterPro"/>
</dbReference>
<keyword evidence="3" id="KW-0408">Iron</keyword>
<evidence type="ECO:0000256" key="4">
    <source>
        <dbReference type="ARBA" id="ARBA00025742"/>
    </source>
</evidence>
<comment type="caution">
    <text evidence="6">The sequence shown here is derived from an EMBL/GenBank/DDBJ whole genome shotgun (WGS) entry which is preliminary data.</text>
</comment>
<comment type="similarity">
    <text evidence="4">Belongs to the cyclic nucleotide phosphodiesterase class-III family.</text>
</comment>
<dbReference type="PANTHER" id="PTHR42988">
    <property type="entry name" value="PHOSPHOHYDROLASE"/>
    <property type="match status" value="1"/>
</dbReference>
<dbReference type="Gene3D" id="3.30.750.180">
    <property type="entry name" value="GpdQ, beta-strand dimerisation domain"/>
    <property type="match status" value="1"/>
</dbReference>
<dbReference type="InterPro" id="IPR026575">
    <property type="entry name" value="GpdQ/CpdA-like"/>
</dbReference>
<gene>
    <name evidence="6" type="ORF">EOD43_11870</name>
</gene>
<name>A0A437MA23_9SPHN</name>
<dbReference type="InterPro" id="IPR004843">
    <property type="entry name" value="Calcineurin-like_PHP"/>
</dbReference>
<dbReference type="RefSeq" id="WP_127744049.1">
    <property type="nucleotide sequence ID" value="NZ_SACN01000001.1"/>
</dbReference>
<keyword evidence="1" id="KW-0479">Metal-binding</keyword>
<evidence type="ECO:0000259" key="5">
    <source>
        <dbReference type="Pfam" id="PF00149"/>
    </source>
</evidence>
<protein>
    <submittedName>
        <fullName evidence="6">Phosphodiesterase</fullName>
    </submittedName>
</protein>